<dbReference type="NCBIfam" id="TIGR01845">
    <property type="entry name" value="outer_NodT"/>
    <property type="match status" value="1"/>
</dbReference>
<dbReference type="InterPro" id="IPR010131">
    <property type="entry name" value="MdtP/NodT-like"/>
</dbReference>
<feature type="signal peptide" evidence="2">
    <location>
        <begin position="1"/>
        <end position="20"/>
    </location>
</feature>
<comment type="caution">
    <text evidence="3">The sequence shown here is derived from an EMBL/GenBank/DDBJ whole genome shotgun (WGS) entry which is preliminary data.</text>
</comment>
<keyword evidence="2" id="KW-0812">Transmembrane</keyword>
<dbReference type="SUPFAM" id="SSF56954">
    <property type="entry name" value="Outer membrane efflux proteins (OEP)"/>
    <property type="match status" value="1"/>
</dbReference>
<comment type="similarity">
    <text evidence="1 2">Belongs to the outer membrane factor (OMF) (TC 1.B.17) family.</text>
</comment>
<organism evidence="3 4">
    <name type="scientific">Paraburkholderia aspalathi</name>
    <dbReference type="NCBI Taxonomy" id="1324617"/>
    <lineage>
        <taxon>Bacteria</taxon>
        <taxon>Pseudomonadati</taxon>
        <taxon>Pseudomonadota</taxon>
        <taxon>Betaproteobacteria</taxon>
        <taxon>Burkholderiales</taxon>
        <taxon>Burkholderiaceae</taxon>
        <taxon>Paraburkholderia</taxon>
    </lineage>
</organism>
<name>A0ABN7MUZ3_9BURK</name>
<evidence type="ECO:0000313" key="3">
    <source>
        <dbReference type="EMBL" id="CAE6831198.1"/>
    </source>
</evidence>
<dbReference type="PROSITE" id="PS51257">
    <property type="entry name" value="PROKAR_LIPOPROTEIN"/>
    <property type="match status" value="1"/>
</dbReference>
<sequence length="524" mass="54954">MLPKHLLAAVIVASLSAACAVGPDYVRPDVAMPDHFQGQAAVDHRQAAASADLVTWWTGFGDPQLTRFVALALEQNLDLAQASARVVQARAGLGAANAALLPSGNVSGQAARVYQSVETPLGRVLNSTPGFDRYGNDYEANFNASWELDVFGGLRRGREAALADYQASEAGEVATRLAVAAQTADIYITIRGLQARLQVARKQLQTQQDLLSTIELLYGKGLAADLQVSQAEGALAQVQASIPVLEAGLDAAMNALDVMLGSQPGTHRAELIEGGDIPAAPRIAGTGSPGELLRRRPDLIVAERRLAASNARIGVAVAEYYPKLSLSGLIGSATSVASGNLFSSGAGQAAGLLGLRWRLFDFGRINAQINEAKGQDAEMLAAYRLAALHATEDVENSFSALVKREEQAAVLAQGVSSLGRARAASFAAYQKGVVSLIEVLQADQNLLSASDERVQAQTESARAAIAAFKALGGGWQPADPQAVASRLHHHPGPAAVGPLVCRGFLRQSGRCFRACRCAVRTTGK</sequence>
<dbReference type="PANTHER" id="PTHR30203:SF25">
    <property type="entry name" value="OUTER MEMBRANE PROTEIN-RELATED"/>
    <property type="match status" value="1"/>
</dbReference>
<accession>A0ABN7MUZ3</accession>
<keyword evidence="4" id="KW-1185">Reference proteome</keyword>
<evidence type="ECO:0000256" key="1">
    <source>
        <dbReference type="ARBA" id="ARBA00007613"/>
    </source>
</evidence>
<comment type="subcellular location">
    <subcellularLocation>
        <location evidence="2">Cell membrane</location>
        <topology evidence="2">Lipid-anchor</topology>
    </subcellularLocation>
</comment>
<evidence type="ECO:0000256" key="2">
    <source>
        <dbReference type="RuleBase" id="RU362097"/>
    </source>
</evidence>
<dbReference type="InterPro" id="IPR003423">
    <property type="entry name" value="OMP_efflux"/>
</dbReference>
<keyword evidence="2" id="KW-0472">Membrane</keyword>
<feature type="chain" id="PRO_5044992656" evidence="2">
    <location>
        <begin position="21"/>
        <end position="524"/>
    </location>
</feature>
<dbReference type="Gene3D" id="2.20.200.10">
    <property type="entry name" value="Outer membrane efflux proteins (OEP)"/>
    <property type="match status" value="1"/>
</dbReference>
<reference evidence="3 4" key="1">
    <citation type="submission" date="2021-02" db="EMBL/GenBank/DDBJ databases">
        <authorList>
            <person name="Vanwijnsberghe S."/>
        </authorList>
    </citation>
    <scope>NUCLEOTIDE SEQUENCE [LARGE SCALE GENOMIC DNA]</scope>
    <source>
        <strain evidence="3 4">R-69658</strain>
    </source>
</reference>
<keyword evidence="2" id="KW-0449">Lipoprotein</keyword>
<dbReference type="RefSeq" id="WP_234487026.1">
    <property type="nucleotide sequence ID" value="NZ_CAJNAU010000084.1"/>
</dbReference>
<keyword evidence="2" id="KW-1134">Transmembrane beta strand</keyword>
<dbReference type="Pfam" id="PF02321">
    <property type="entry name" value="OEP"/>
    <property type="match status" value="2"/>
</dbReference>
<dbReference type="PANTHER" id="PTHR30203">
    <property type="entry name" value="OUTER MEMBRANE CATION EFFLUX PROTEIN"/>
    <property type="match status" value="1"/>
</dbReference>
<keyword evidence="2" id="KW-0732">Signal</keyword>
<protein>
    <submittedName>
        <fullName evidence="3">Outer membrane protein OprM</fullName>
    </submittedName>
</protein>
<dbReference type="Proteomes" id="UP000674425">
    <property type="component" value="Unassembled WGS sequence"/>
</dbReference>
<dbReference type="EMBL" id="CAJNAU010000084">
    <property type="protein sequence ID" value="CAE6831198.1"/>
    <property type="molecule type" value="Genomic_DNA"/>
</dbReference>
<dbReference type="Gene3D" id="1.20.1600.10">
    <property type="entry name" value="Outer membrane efflux proteins (OEP)"/>
    <property type="match status" value="1"/>
</dbReference>
<gene>
    <name evidence="3" type="primary">oprM_13</name>
    <name evidence="3" type="ORF">R69658_06303</name>
</gene>
<evidence type="ECO:0000313" key="4">
    <source>
        <dbReference type="Proteomes" id="UP000674425"/>
    </source>
</evidence>
<proteinExistence type="inferred from homology"/>
<keyword evidence="2" id="KW-0564">Palmitate</keyword>